<evidence type="ECO:0000256" key="10">
    <source>
        <dbReference type="ARBA" id="ARBA00023136"/>
    </source>
</evidence>
<evidence type="ECO:0000256" key="11">
    <source>
        <dbReference type="SAM" id="Coils"/>
    </source>
</evidence>
<name>A0A1H9HDM0_9LACT</name>
<dbReference type="GO" id="GO:0016036">
    <property type="term" value="P:cellular response to phosphate starvation"/>
    <property type="evidence" value="ECO:0007669"/>
    <property type="project" value="TreeGrafter"/>
</dbReference>
<proteinExistence type="predicted"/>
<keyword evidence="11" id="KW-0175">Coiled coil</keyword>
<dbReference type="InterPro" id="IPR003594">
    <property type="entry name" value="HATPase_dom"/>
</dbReference>
<dbReference type="PRINTS" id="PR00344">
    <property type="entry name" value="BCTRLSENSOR"/>
</dbReference>
<evidence type="ECO:0000256" key="6">
    <source>
        <dbReference type="ARBA" id="ARBA00022692"/>
    </source>
</evidence>
<dbReference type="EMBL" id="FOGF01000002">
    <property type="protein sequence ID" value="SEQ60364.1"/>
    <property type="molecule type" value="Genomic_DNA"/>
</dbReference>
<dbReference type="GO" id="GO:0000155">
    <property type="term" value="F:phosphorelay sensor kinase activity"/>
    <property type="evidence" value="ECO:0007669"/>
    <property type="project" value="TreeGrafter"/>
</dbReference>
<dbReference type="InterPro" id="IPR050351">
    <property type="entry name" value="BphY/WalK/GraS-like"/>
</dbReference>
<dbReference type="Pfam" id="PF02518">
    <property type="entry name" value="HATPase_c"/>
    <property type="match status" value="1"/>
</dbReference>
<feature type="domain" description="Histidine kinase" evidence="13">
    <location>
        <begin position="129"/>
        <end position="331"/>
    </location>
</feature>
<keyword evidence="10 12" id="KW-0472">Membrane</keyword>
<accession>A0A1H9HDM0</accession>
<evidence type="ECO:0000313" key="14">
    <source>
        <dbReference type="EMBL" id="SEQ60364.1"/>
    </source>
</evidence>
<dbReference type="GO" id="GO:0004721">
    <property type="term" value="F:phosphoprotein phosphatase activity"/>
    <property type="evidence" value="ECO:0007669"/>
    <property type="project" value="TreeGrafter"/>
</dbReference>
<keyword evidence="6 12" id="KW-0812">Transmembrane</keyword>
<dbReference type="Proteomes" id="UP000198556">
    <property type="component" value="Unassembled WGS sequence"/>
</dbReference>
<evidence type="ECO:0000256" key="12">
    <source>
        <dbReference type="SAM" id="Phobius"/>
    </source>
</evidence>
<feature type="coiled-coil region" evidence="11">
    <location>
        <begin position="95"/>
        <end position="125"/>
    </location>
</feature>
<dbReference type="InterPro" id="IPR005467">
    <property type="entry name" value="His_kinase_dom"/>
</dbReference>
<dbReference type="PROSITE" id="PS50109">
    <property type="entry name" value="HIS_KIN"/>
    <property type="match status" value="1"/>
</dbReference>
<feature type="transmembrane region" description="Helical" evidence="12">
    <location>
        <begin position="12"/>
        <end position="36"/>
    </location>
</feature>
<dbReference type="AlphaFoldDB" id="A0A1H9HDM0"/>
<evidence type="ECO:0000256" key="3">
    <source>
        <dbReference type="ARBA" id="ARBA00012438"/>
    </source>
</evidence>
<organism evidence="14 15">
    <name type="scientific">Granulicatella balaenopterae</name>
    <dbReference type="NCBI Taxonomy" id="137733"/>
    <lineage>
        <taxon>Bacteria</taxon>
        <taxon>Bacillati</taxon>
        <taxon>Bacillota</taxon>
        <taxon>Bacilli</taxon>
        <taxon>Lactobacillales</taxon>
        <taxon>Carnobacteriaceae</taxon>
        <taxon>Granulicatella</taxon>
    </lineage>
</organism>
<dbReference type="OrthoDB" id="9780487at2"/>
<dbReference type="Gene3D" id="3.30.565.10">
    <property type="entry name" value="Histidine kinase-like ATPase, C-terminal domain"/>
    <property type="match status" value="1"/>
</dbReference>
<keyword evidence="15" id="KW-1185">Reference proteome</keyword>
<protein>
    <recommendedName>
        <fullName evidence="3">histidine kinase</fullName>
        <ecNumber evidence="3">2.7.13.3</ecNumber>
    </recommendedName>
</protein>
<evidence type="ECO:0000256" key="4">
    <source>
        <dbReference type="ARBA" id="ARBA00022475"/>
    </source>
</evidence>
<dbReference type="InterPro" id="IPR004358">
    <property type="entry name" value="Sig_transdc_His_kin-like_C"/>
</dbReference>
<dbReference type="InterPro" id="IPR036890">
    <property type="entry name" value="HATPase_C_sf"/>
</dbReference>
<dbReference type="PANTHER" id="PTHR45453:SF2">
    <property type="entry name" value="HISTIDINE KINASE"/>
    <property type="match status" value="1"/>
</dbReference>
<evidence type="ECO:0000256" key="2">
    <source>
        <dbReference type="ARBA" id="ARBA00004651"/>
    </source>
</evidence>
<evidence type="ECO:0000256" key="5">
    <source>
        <dbReference type="ARBA" id="ARBA00022679"/>
    </source>
</evidence>
<feature type="transmembrane region" description="Helical" evidence="12">
    <location>
        <begin position="42"/>
        <end position="62"/>
    </location>
</feature>
<dbReference type="SUPFAM" id="SSF55874">
    <property type="entry name" value="ATPase domain of HSP90 chaperone/DNA topoisomerase II/histidine kinase"/>
    <property type="match status" value="1"/>
</dbReference>
<evidence type="ECO:0000256" key="8">
    <source>
        <dbReference type="ARBA" id="ARBA00022989"/>
    </source>
</evidence>
<keyword evidence="8 12" id="KW-1133">Transmembrane helix</keyword>
<comment type="subcellular location">
    <subcellularLocation>
        <location evidence="2">Cell membrane</location>
        <topology evidence="2">Multi-pass membrane protein</topology>
    </subcellularLocation>
</comment>
<evidence type="ECO:0000256" key="9">
    <source>
        <dbReference type="ARBA" id="ARBA00023012"/>
    </source>
</evidence>
<evidence type="ECO:0000259" key="13">
    <source>
        <dbReference type="PROSITE" id="PS50109"/>
    </source>
</evidence>
<dbReference type="SMART" id="SM00387">
    <property type="entry name" value="HATPase_c"/>
    <property type="match status" value="1"/>
</dbReference>
<dbReference type="STRING" id="137733.SAMN05421767_10269"/>
<dbReference type="EC" id="2.7.13.3" evidence="3"/>
<dbReference type="GO" id="GO:0005886">
    <property type="term" value="C:plasma membrane"/>
    <property type="evidence" value="ECO:0007669"/>
    <property type="project" value="UniProtKB-SubCell"/>
</dbReference>
<gene>
    <name evidence="14" type="ORF">SAMN05421767_10269</name>
</gene>
<evidence type="ECO:0000256" key="7">
    <source>
        <dbReference type="ARBA" id="ARBA00022777"/>
    </source>
</evidence>
<reference evidence="14 15" key="1">
    <citation type="submission" date="2016-10" db="EMBL/GenBank/DDBJ databases">
        <authorList>
            <person name="de Groot N.N."/>
        </authorList>
    </citation>
    <scope>NUCLEOTIDE SEQUENCE [LARGE SCALE GENOMIC DNA]</scope>
    <source>
        <strain evidence="14 15">DSM 15827</strain>
    </source>
</reference>
<keyword evidence="9" id="KW-0902">Two-component regulatory system</keyword>
<keyword evidence="4" id="KW-1003">Cell membrane</keyword>
<keyword evidence="7" id="KW-0418">Kinase</keyword>
<comment type="catalytic activity">
    <reaction evidence="1">
        <text>ATP + protein L-histidine = ADP + protein N-phospho-L-histidine.</text>
        <dbReference type="EC" id="2.7.13.3"/>
    </reaction>
</comment>
<sequence>MTKRIYLKDWLISRLFILWGLVLVLGFFLLYIMVFSHVSADLWYFFLLFSFFEGVFLLLDYVRFSRHYQKMTNFTNANVESLEYLLEELALTPSEKSLSQQLVEIQQEKRLLEEQQQQNRQELMDYYTLWVHQIKTSIAASDLLINELPSIPQKIQLQQEQVMIKGYTDFVLHYLRMETFHRDLVLEREELNDLVKASVKKYAPFFIYKHLELDLQDCQYQVITDKKWFAVILEQVLSNAVKYTAEGGRIAIYLRGDYLCIEDTGIGISEADQSRIFERGFSGKNGRMNYYSSGLGLYLAKQIADKLGITLTVDSIKKQGTTIKISLKQQEFMMH</sequence>
<keyword evidence="5" id="KW-0808">Transferase</keyword>
<evidence type="ECO:0000256" key="1">
    <source>
        <dbReference type="ARBA" id="ARBA00000085"/>
    </source>
</evidence>
<evidence type="ECO:0000313" key="15">
    <source>
        <dbReference type="Proteomes" id="UP000198556"/>
    </source>
</evidence>
<dbReference type="PANTHER" id="PTHR45453">
    <property type="entry name" value="PHOSPHATE REGULON SENSOR PROTEIN PHOR"/>
    <property type="match status" value="1"/>
</dbReference>